<gene>
    <name evidence="2" type="ORF">DEQ80_10865</name>
</gene>
<evidence type="ECO:0000313" key="2">
    <source>
        <dbReference type="EMBL" id="HCE18350.1"/>
    </source>
</evidence>
<proteinExistence type="predicted"/>
<dbReference type="STRING" id="229919.GCA_001050195_00114"/>
<evidence type="ECO:0000259" key="1">
    <source>
        <dbReference type="Pfam" id="PF08241"/>
    </source>
</evidence>
<protein>
    <submittedName>
        <fullName evidence="2">Class I SAM-dependent methyltransferase</fullName>
    </submittedName>
</protein>
<comment type="caution">
    <text evidence="2">The sequence shown here is derived from an EMBL/GenBank/DDBJ whole genome shotgun (WGS) entry which is preliminary data.</text>
</comment>
<dbReference type="RefSeq" id="WP_062188781.1">
    <property type="nucleotide sequence ID" value="NZ_DF967965.1"/>
</dbReference>
<dbReference type="EMBL" id="DPBP01000041">
    <property type="protein sequence ID" value="HCE18350.1"/>
    <property type="molecule type" value="Genomic_DNA"/>
</dbReference>
<sequence length="285" mass="32666">MSGEQVKQEVRSFYDQVGWQKVAEGLYQNARYEDLRPVSAEYIHRCHLRVGRHLASTGRFLLDAGSGPVQYPEYEAYSRGYRYRVCADLSIVALKEARRRLGNHALCVVADVANLPFARGVFDGAVSLHTLHHLPLIEQGRAYDELYRTLAEGRTAVVVNGWTDSPLMQKTAWMVRLAERVGKLFSPQQKKADSVVEKPTRNAPTGTFVQKLNAAWLRQLLDGKMHFEILVWRSVSVRWMRALIHTATGGKFWLRLLFWLEERAPRWFGENGQYPLVVITKEPKV</sequence>
<keyword evidence="2" id="KW-0808">Transferase</keyword>
<dbReference type="Pfam" id="PF08241">
    <property type="entry name" value="Methyltransf_11"/>
    <property type="match status" value="1"/>
</dbReference>
<feature type="domain" description="Methyltransferase type 11" evidence="1">
    <location>
        <begin position="62"/>
        <end position="153"/>
    </location>
</feature>
<organism evidence="2 3">
    <name type="scientific">Anaerolinea thermolimosa</name>
    <dbReference type="NCBI Taxonomy" id="229919"/>
    <lineage>
        <taxon>Bacteria</taxon>
        <taxon>Bacillati</taxon>
        <taxon>Chloroflexota</taxon>
        <taxon>Anaerolineae</taxon>
        <taxon>Anaerolineales</taxon>
        <taxon>Anaerolineaceae</taxon>
        <taxon>Anaerolinea</taxon>
    </lineage>
</organism>
<evidence type="ECO:0000313" key="3">
    <source>
        <dbReference type="Proteomes" id="UP000264141"/>
    </source>
</evidence>
<dbReference type="OrthoDB" id="154497at2"/>
<dbReference type="InterPro" id="IPR029063">
    <property type="entry name" value="SAM-dependent_MTases_sf"/>
</dbReference>
<dbReference type="InterPro" id="IPR013216">
    <property type="entry name" value="Methyltransf_11"/>
</dbReference>
<dbReference type="Gene3D" id="3.40.50.150">
    <property type="entry name" value="Vaccinia Virus protein VP39"/>
    <property type="match status" value="1"/>
</dbReference>
<dbReference type="GO" id="GO:0008757">
    <property type="term" value="F:S-adenosylmethionine-dependent methyltransferase activity"/>
    <property type="evidence" value="ECO:0007669"/>
    <property type="project" value="InterPro"/>
</dbReference>
<dbReference type="SUPFAM" id="SSF53335">
    <property type="entry name" value="S-adenosyl-L-methionine-dependent methyltransferases"/>
    <property type="match status" value="1"/>
</dbReference>
<dbReference type="Proteomes" id="UP000264141">
    <property type="component" value="Unassembled WGS sequence"/>
</dbReference>
<reference evidence="2 3" key="1">
    <citation type="journal article" date="2018" name="Nat. Biotechnol.">
        <title>A standardized bacterial taxonomy based on genome phylogeny substantially revises the tree of life.</title>
        <authorList>
            <person name="Parks D.H."/>
            <person name="Chuvochina M."/>
            <person name="Waite D.W."/>
            <person name="Rinke C."/>
            <person name="Skarshewski A."/>
            <person name="Chaumeil P.A."/>
            <person name="Hugenholtz P."/>
        </authorList>
    </citation>
    <scope>NUCLEOTIDE SEQUENCE [LARGE SCALE GENOMIC DNA]</scope>
    <source>
        <strain evidence="2">UBA8781</strain>
    </source>
</reference>
<keyword evidence="2" id="KW-0489">Methyltransferase</keyword>
<name>A0A3D1JIE7_9CHLR</name>
<dbReference type="AlphaFoldDB" id="A0A3D1JIE7"/>
<dbReference type="GO" id="GO:0032259">
    <property type="term" value="P:methylation"/>
    <property type="evidence" value="ECO:0007669"/>
    <property type="project" value="UniProtKB-KW"/>
</dbReference>
<accession>A0A3D1JIE7</accession>